<dbReference type="EMBL" id="CABFNB010000004">
    <property type="protein sequence ID" value="VTZ59209.1"/>
    <property type="molecule type" value="Genomic_DNA"/>
</dbReference>
<proteinExistence type="predicted"/>
<feature type="region of interest" description="Disordered" evidence="1">
    <location>
        <begin position="1"/>
        <end position="28"/>
    </location>
</feature>
<dbReference type="Proteomes" id="UP000507954">
    <property type="component" value="Unassembled WGS sequence"/>
</dbReference>
<evidence type="ECO:0000313" key="2">
    <source>
        <dbReference type="EMBL" id="VTZ59209.1"/>
    </source>
</evidence>
<gene>
    <name evidence="2" type="ORF">EMEDMD4_1010018</name>
</gene>
<evidence type="ECO:0000256" key="1">
    <source>
        <dbReference type="SAM" id="MobiDB-lite"/>
    </source>
</evidence>
<name>A0A508WU98_9HYPH</name>
<protein>
    <submittedName>
        <fullName evidence="2">Uncharacterized protein</fullName>
    </submittedName>
</protein>
<feature type="compositionally biased region" description="Basic and acidic residues" evidence="1">
    <location>
        <begin position="1"/>
        <end position="12"/>
    </location>
</feature>
<sequence>MAYYRPDRRTFDRTATTRPAPVSSMSQHRPVAATLNGSGSIAMIAPKCYRHSVYQKLRFRPEAVSGHPRALLPQHLKDHCEIISICRARDTR</sequence>
<dbReference type="AlphaFoldDB" id="A0A508WU98"/>
<organism evidence="2">
    <name type="scientific">Sinorhizobium medicae</name>
    <dbReference type="NCBI Taxonomy" id="110321"/>
    <lineage>
        <taxon>Bacteria</taxon>
        <taxon>Pseudomonadati</taxon>
        <taxon>Pseudomonadota</taxon>
        <taxon>Alphaproteobacteria</taxon>
        <taxon>Hyphomicrobiales</taxon>
        <taxon>Rhizobiaceae</taxon>
        <taxon>Sinorhizobium/Ensifer group</taxon>
        <taxon>Sinorhizobium</taxon>
    </lineage>
</organism>
<accession>A0A508WU98</accession>
<reference evidence="2" key="1">
    <citation type="submission" date="2019-06" db="EMBL/GenBank/DDBJ databases">
        <authorList>
            <person name="Le Quere A."/>
            <person name="Colella S."/>
        </authorList>
    </citation>
    <scope>NUCLEOTIDE SEQUENCE</scope>
    <source>
        <strain evidence="2">EmedicaeMD41</strain>
    </source>
</reference>